<dbReference type="Proteomes" id="UP000198864">
    <property type="component" value="Unassembled WGS sequence"/>
</dbReference>
<accession>A0A1C4Z1A3</accession>
<evidence type="ECO:0008006" key="3">
    <source>
        <dbReference type="Google" id="ProtNLM"/>
    </source>
</evidence>
<sequence>MNSETTPPVRLILDRSALLGYAVLRTVHVGEPVHEVIEDGVRFGVPVVAATEALTMATGKDLALLHKLLALTSCALLPEQAEDLPELTFWQRRTRRFDLAAAAVAGLTHDAAVLTSEGPGYSDGVPLIHFPG</sequence>
<dbReference type="RefSeq" id="WP_091404081.1">
    <property type="nucleotide sequence ID" value="NZ_FMCR01000005.1"/>
</dbReference>
<dbReference type="EMBL" id="FMCR01000005">
    <property type="protein sequence ID" value="SCF26738.1"/>
    <property type="molecule type" value="Genomic_DNA"/>
</dbReference>
<proteinExistence type="predicted"/>
<dbReference type="AlphaFoldDB" id="A0A1C4Z1A3"/>
<protein>
    <recommendedName>
        <fullName evidence="3">PIN domain-containing protein</fullName>
    </recommendedName>
</protein>
<name>A0A1C4Z1A3_9ACTN</name>
<gene>
    <name evidence="1" type="ORF">GA0070561_4797</name>
</gene>
<evidence type="ECO:0000313" key="1">
    <source>
        <dbReference type="EMBL" id="SCF26738.1"/>
    </source>
</evidence>
<reference evidence="1 2" key="1">
    <citation type="submission" date="2016-06" db="EMBL/GenBank/DDBJ databases">
        <authorList>
            <person name="Kjaerup R.B."/>
            <person name="Dalgaard T.S."/>
            <person name="Juul-Madsen H.R."/>
        </authorList>
    </citation>
    <scope>NUCLEOTIDE SEQUENCE [LARGE SCALE GENOMIC DNA]</scope>
    <source>
        <strain evidence="1 2">DSM 44871</strain>
    </source>
</reference>
<organism evidence="1 2">
    <name type="scientific">Micromonospora saelicesensis</name>
    <dbReference type="NCBI Taxonomy" id="285676"/>
    <lineage>
        <taxon>Bacteria</taxon>
        <taxon>Bacillati</taxon>
        <taxon>Actinomycetota</taxon>
        <taxon>Actinomycetes</taxon>
        <taxon>Micromonosporales</taxon>
        <taxon>Micromonosporaceae</taxon>
        <taxon>Micromonospora</taxon>
    </lineage>
</organism>
<evidence type="ECO:0000313" key="2">
    <source>
        <dbReference type="Proteomes" id="UP000198864"/>
    </source>
</evidence>